<feature type="coiled-coil region" evidence="1">
    <location>
        <begin position="18"/>
        <end position="45"/>
    </location>
</feature>
<proteinExistence type="predicted"/>
<comment type="caution">
    <text evidence="3">The sequence shown here is derived from an EMBL/GenBank/DDBJ whole genome shotgun (WGS) entry which is preliminary data.</text>
</comment>
<dbReference type="Proteomes" id="UP000327493">
    <property type="component" value="Chromosome 12"/>
</dbReference>
<keyword evidence="1" id="KW-0175">Coiled coil</keyword>
<reference evidence="3 4" key="1">
    <citation type="submission" date="2019-08" db="EMBL/GenBank/DDBJ databases">
        <title>A chromosome-level genome assembly, high-density linkage maps, and genome scans reveal the genomic architecture of hybrid incompatibilities underlying speciation via character displacement in darters (Percidae: Etheostominae).</title>
        <authorList>
            <person name="Moran R.L."/>
            <person name="Catchen J.M."/>
            <person name="Fuller R.C."/>
        </authorList>
    </citation>
    <scope>NUCLEOTIDE SEQUENCE [LARGE SCALE GENOMIC DNA]</scope>
    <source>
        <strain evidence="3">EspeVRDwgs_2016</strain>
        <tissue evidence="3">Muscle</tissue>
    </source>
</reference>
<dbReference type="EMBL" id="VOFY01000012">
    <property type="protein sequence ID" value="KAA8587328.1"/>
    <property type="molecule type" value="Genomic_DNA"/>
</dbReference>
<accession>A0A5J5CXW8</accession>
<feature type="region of interest" description="Disordered" evidence="2">
    <location>
        <begin position="193"/>
        <end position="222"/>
    </location>
</feature>
<protein>
    <submittedName>
        <fullName evidence="3">Uncharacterized protein</fullName>
    </submittedName>
</protein>
<dbReference type="AlphaFoldDB" id="A0A5J5CXW8"/>
<evidence type="ECO:0000256" key="1">
    <source>
        <dbReference type="SAM" id="Coils"/>
    </source>
</evidence>
<evidence type="ECO:0000313" key="3">
    <source>
        <dbReference type="EMBL" id="KAA8587328.1"/>
    </source>
</evidence>
<organism evidence="3 4">
    <name type="scientific">Etheostoma spectabile</name>
    <name type="common">orangethroat darter</name>
    <dbReference type="NCBI Taxonomy" id="54343"/>
    <lineage>
        <taxon>Eukaryota</taxon>
        <taxon>Metazoa</taxon>
        <taxon>Chordata</taxon>
        <taxon>Craniata</taxon>
        <taxon>Vertebrata</taxon>
        <taxon>Euteleostomi</taxon>
        <taxon>Actinopterygii</taxon>
        <taxon>Neopterygii</taxon>
        <taxon>Teleostei</taxon>
        <taxon>Neoteleostei</taxon>
        <taxon>Acanthomorphata</taxon>
        <taxon>Eupercaria</taxon>
        <taxon>Perciformes</taxon>
        <taxon>Percoidei</taxon>
        <taxon>Percidae</taxon>
        <taxon>Etheostomatinae</taxon>
        <taxon>Etheostoma</taxon>
    </lineage>
</organism>
<keyword evidence="4" id="KW-1185">Reference proteome</keyword>
<name>A0A5J5CXW8_9PERO</name>
<feature type="non-terminal residue" evidence="3">
    <location>
        <position position="222"/>
    </location>
</feature>
<sequence length="222" mass="24586">MGTADQLLELMFSWIEQRERCAEQLMKLARELESLREKCNFSESVGSGMSLVGAAGLFGAGVATVLTAGAAAPLLAAELLALGAGVGVAVSVVTKITEHFLSSHTLKTAQEIEQKGNEIAERIPKLFQQLKEKVVGGAVGMSFALHEFINNWKELIAKNHVTEASQSLRDTADAILQMTRILRGQFHDVKRTLKRQEEEETLKKKQVEEEKLRKKQEEEEQL</sequence>
<gene>
    <name evidence="3" type="ORF">FQN60_016190</name>
</gene>
<evidence type="ECO:0000313" key="4">
    <source>
        <dbReference type="Proteomes" id="UP000327493"/>
    </source>
</evidence>
<evidence type="ECO:0000256" key="2">
    <source>
        <dbReference type="SAM" id="MobiDB-lite"/>
    </source>
</evidence>